<accession>H5TM16</accession>
<organism evidence="1 2">
    <name type="scientific">Gordonia otitidis (strain DSM 44809 / CCUG 52243 / JCM 12355 / NBRC 100426 / IFM 10032)</name>
    <dbReference type="NCBI Taxonomy" id="1108044"/>
    <lineage>
        <taxon>Bacteria</taxon>
        <taxon>Bacillati</taxon>
        <taxon>Actinomycetota</taxon>
        <taxon>Actinomycetes</taxon>
        <taxon>Mycobacteriales</taxon>
        <taxon>Gordoniaceae</taxon>
        <taxon>Gordonia</taxon>
    </lineage>
</organism>
<reference evidence="1" key="1">
    <citation type="submission" date="2012-02" db="EMBL/GenBank/DDBJ databases">
        <title>Whole genome shotgun sequence of Gordonia otitidis NBRC 100426.</title>
        <authorList>
            <person name="Yoshida I."/>
            <person name="Hosoyama A."/>
            <person name="Tsuchikane K."/>
            <person name="Katsumata H."/>
            <person name="Yamazaki S."/>
            <person name="Fujita N."/>
        </authorList>
    </citation>
    <scope>NUCLEOTIDE SEQUENCE [LARGE SCALE GENOMIC DNA]</scope>
    <source>
        <strain evidence="1">NBRC 100426</strain>
    </source>
</reference>
<evidence type="ECO:0000313" key="2">
    <source>
        <dbReference type="Proteomes" id="UP000005038"/>
    </source>
</evidence>
<gene>
    <name evidence="1" type="ORF">GOOTI_112_00080</name>
</gene>
<dbReference type="EMBL" id="BAFB01000112">
    <property type="protein sequence ID" value="GAB34524.1"/>
    <property type="molecule type" value="Genomic_DNA"/>
</dbReference>
<evidence type="ECO:0000313" key="1">
    <source>
        <dbReference type="EMBL" id="GAB34524.1"/>
    </source>
</evidence>
<sequence length="69" mass="7599">MSWHDDLAVSGRIVAVSTEPDQRVCDTYVQTGSAIVVTTTHFSYKPPPISEICDKAIAFTRATIDQMPE</sequence>
<proteinExistence type="predicted"/>
<comment type="caution">
    <text evidence="1">The sequence shown here is derived from an EMBL/GenBank/DDBJ whole genome shotgun (WGS) entry which is preliminary data.</text>
</comment>
<dbReference type="Proteomes" id="UP000005038">
    <property type="component" value="Unassembled WGS sequence"/>
</dbReference>
<protein>
    <submittedName>
        <fullName evidence="1">Uncharacterized protein</fullName>
    </submittedName>
</protein>
<keyword evidence="2" id="KW-1185">Reference proteome</keyword>
<dbReference type="AlphaFoldDB" id="H5TM16"/>
<name>H5TM16_GORO1</name>